<comment type="caution">
    <text evidence="1">The sequence shown here is derived from an EMBL/GenBank/DDBJ whole genome shotgun (WGS) entry which is preliminary data.</text>
</comment>
<gene>
    <name evidence="1" type="ORF">ACH49W_35985</name>
</gene>
<keyword evidence="2" id="KW-1185">Reference proteome</keyword>
<dbReference type="EMBL" id="JBIRYO010000058">
    <property type="protein sequence ID" value="MFI2478764.1"/>
    <property type="molecule type" value="Genomic_DNA"/>
</dbReference>
<reference evidence="1 2" key="1">
    <citation type="submission" date="2024-10" db="EMBL/GenBank/DDBJ databases">
        <title>The Natural Products Discovery Center: Release of the First 8490 Sequenced Strains for Exploring Actinobacteria Biosynthetic Diversity.</title>
        <authorList>
            <person name="Kalkreuter E."/>
            <person name="Kautsar S.A."/>
            <person name="Yang D."/>
            <person name="Bader C.D."/>
            <person name="Teijaro C.N."/>
            <person name="Fluegel L."/>
            <person name="Davis C.M."/>
            <person name="Simpson J.R."/>
            <person name="Lauterbach L."/>
            <person name="Steele A.D."/>
            <person name="Gui C."/>
            <person name="Meng S."/>
            <person name="Li G."/>
            <person name="Viehrig K."/>
            <person name="Ye F."/>
            <person name="Su P."/>
            <person name="Kiefer A.F."/>
            <person name="Nichols A."/>
            <person name="Cepeda A.J."/>
            <person name="Yan W."/>
            <person name="Fan B."/>
            <person name="Jiang Y."/>
            <person name="Adhikari A."/>
            <person name="Zheng C.-J."/>
            <person name="Schuster L."/>
            <person name="Cowan T.M."/>
            <person name="Smanski M.J."/>
            <person name="Chevrette M.G."/>
            <person name="De Carvalho L.P.S."/>
            <person name="Shen B."/>
        </authorList>
    </citation>
    <scope>NUCLEOTIDE SEQUENCE [LARGE SCALE GENOMIC DNA]</scope>
    <source>
        <strain evidence="1 2">NPDC019275</strain>
    </source>
</reference>
<organism evidence="1 2">
    <name type="scientific">Nocardia xishanensis</name>
    <dbReference type="NCBI Taxonomy" id="238964"/>
    <lineage>
        <taxon>Bacteria</taxon>
        <taxon>Bacillati</taxon>
        <taxon>Actinomycetota</taxon>
        <taxon>Actinomycetes</taxon>
        <taxon>Mycobacteriales</taxon>
        <taxon>Nocardiaceae</taxon>
        <taxon>Nocardia</taxon>
    </lineage>
</organism>
<evidence type="ECO:0000313" key="1">
    <source>
        <dbReference type="EMBL" id="MFI2478764.1"/>
    </source>
</evidence>
<dbReference type="Proteomes" id="UP001611415">
    <property type="component" value="Unassembled WGS sequence"/>
</dbReference>
<name>A0ABW7XCN2_9NOCA</name>
<protein>
    <recommendedName>
        <fullName evidence="3">HNH endonuclease</fullName>
    </recommendedName>
</protein>
<accession>A0ABW7XCN2</accession>
<dbReference type="RefSeq" id="WP_397096422.1">
    <property type="nucleotide sequence ID" value="NZ_JBIRYO010000058.1"/>
</dbReference>
<evidence type="ECO:0000313" key="2">
    <source>
        <dbReference type="Proteomes" id="UP001611415"/>
    </source>
</evidence>
<evidence type="ECO:0008006" key="3">
    <source>
        <dbReference type="Google" id="ProtNLM"/>
    </source>
</evidence>
<proteinExistence type="predicted"/>
<sequence>MAEDWCRHCDRHGRMTLEHIPAKATGNSSPVDLYHELNGQFEKVTREFTSGHALPTLCGDCNNGAQRRGLPDAYTAWHQDVVWHVSTFAAAMHHALGEDPDNVWYLCRPDGRAAVVPMEHGKGLNPTEMMNLHPGRIARQVLSGILAVQNTPYLLRDNPVLTQAYFSDDAASIAPFTLHVALANAGTGYFETGISQGTLNLATGRFDAAQSWILACTPFVFSLVKGEREPFTSTRIEHWFQYSVHETFGKRNRIVEYPIGRPGDLVVDKLYHDLEQLPP</sequence>